<feature type="compositionally biased region" description="Basic and acidic residues" evidence="5">
    <location>
        <begin position="1"/>
        <end position="10"/>
    </location>
</feature>
<organism evidence="7 8">
    <name type="scientific">Euroglyphus maynei</name>
    <name type="common">Mayne's house dust mite</name>
    <dbReference type="NCBI Taxonomy" id="6958"/>
    <lineage>
        <taxon>Eukaryota</taxon>
        <taxon>Metazoa</taxon>
        <taxon>Ecdysozoa</taxon>
        <taxon>Arthropoda</taxon>
        <taxon>Chelicerata</taxon>
        <taxon>Arachnida</taxon>
        <taxon>Acari</taxon>
        <taxon>Acariformes</taxon>
        <taxon>Sarcoptiformes</taxon>
        <taxon>Astigmata</taxon>
        <taxon>Psoroptidia</taxon>
        <taxon>Analgoidea</taxon>
        <taxon>Pyroglyphidae</taxon>
        <taxon>Pyroglyphinae</taxon>
        <taxon>Euroglyphus</taxon>
    </lineage>
</organism>
<proteinExistence type="predicted"/>
<evidence type="ECO:0000313" key="8">
    <source>
        <dbReference type="Proteomes" id="UP000194236"/>
    </source>
</evidence>
<dbReference type="CDD" id="cd20386">
    <property type="entry name" value="Tudor_PHF20-like"/>
    <property type="match status" value="1"/>
</dbReference>
<dbReference type="EMBL" id="MUJZ01055519">
    <property type="protein sequence ID" value="OTF72582.1"/>
    <property type="molecule type" value="Genomic_DNA"/>
</dbReference>
<feature type="compositionally biased region" description="Basic and acidic residues" evidence="5">
    <location>
        <begin position="175"/>
        <end position="194"/>
    </location>
</feature>
<keyword evidence="2" id="KW-0677">Repeat</keyword>
<feature type="region of interest" description="Disordered" evidence="5">
    <location>
        <begin position="158"/>
        <end position="224"/>
    </location>
</feature>
<keyword evidence="4" id="KW-0863">Zinc-finger</keyword>
<dbReference type="PROSITE" id="PS50157">
    <property type="entry name" value="ZINC_FINGER_C2H2_2"/>
    <property type="match status" value="1"/>
</dbReference>
<dbReference type="AlphaFoldDB" id="A0A1Y3AVS0"/>
<dbReference type="GO" id="GO:0005634">
    <property type="term" value="C:nucleus"/>
    <property type="evidence" value="ECO:0007669"/>
    <property type="project" value="UniProtKB-SubCell"/>
</dbReference>
<dbReference type="GO" id="GO:0006357">
    <property type="term" value="P:regulation of transcription by RNA polymerase II"/>
    <property type="evidence" value="ECO:0007669"/>
    <property type="project" value="TreeGrafter"/>
</dbReference>
<dbReference type="PANTHER" id="PTHR15856:SF51">
    <property type="entry name" value="MBD-R2"/>
    <property type="match status" value="1"/>
</dbReference>
<evidence type="ECO:0000256" key="4">
    <source>
        <dbReference type="PROSITE-ProRule" id="PRU00042"/>
    </source>
</evidence>
<keyword evidence="8" id="KW-1185">Reference proteome</keyword>
<dbReference type="Proteomes" id="UP000194236">
    <property type="component" value="Unassembled WGS sequence"/>
</dbReference>
<dbReference type="GO" id="GO:0008270">
    <property type="term" value="F:zinc ion binding"/>
    <property type="evidence" value="ECO:0007669"/>
    <property type="project" value="UniProtKB-KW"/>
</dbReference>
<evidence type="ECO:0000313" key="7">
    <source>
        <dbReference type="EMBL" id="OTF72582.1"/>
    </source>
</evidence>
<sequence length="224" mass="25656">MDTDLIRPRSDATNNNDQQMTPKMAKFDLNEEILARWTDQQFYPARITTFYSKGQYCQVLFYDGYRKKVKVSSLRKMPDNYEGEQIPPPSILPVSSPSLLPTTSSTILSPLNVETPESLQKNNSFVCDICEKEFRKESLLLQHKKHFHKTELDDVPSLVPPQLRIHKTNRHEKQKSHDSGDDTGKVSSKIKTEIDISSEDGMNELIDRGKRKNESTPSPTQSND</sequence>
<evidence type="ECO:0000256" key="1">
    <source>
        <dbReference type="ARBA" id="ARBA00004123"/>
    </source>
</evidence>
<evidence type="ECO:0000259" key="6">
    <source>
        <dbReference type="PROSITE" id="PS50157"/>
    </source>
</evidence>
<dbReference type="InterPro" id="IPR013087">
    <property type="entry name" value="Znf_C2H2_type"/>
</dbReference>
<feature type="compositionally biased region" description="Basic residues" evidence="5">
    <location>
        <begin position="164"/>
        <end position="174"/>
    </location>
</feature>
<feature type="compositionally biased region" description="Polar residues" evidence="5">
    <location>
        <begin position="11"/>
        <end position="21"/>
    </location>
</feature>
<dbReference type="GO" id="GO:0044545">
    <property type="term" value="C:NSL complex"/>
    <property type="evidence" value="ECO:0007669"/>
    <property type="project" value="TreeGrafter"/>
</dbReference>
<feature type="non-terminal residue" evidence="7">
    <location>
        <position position="224"/>
    </location>
</feature>
<keyword evidence="3" id="KW-0539">Nucleus</keyword>
<feature type="compositionally biased region" description="Polar residues" evidence="5">
    <location>
        <begin position="215"/>
        <end position="224"/>
    </location>
</feature>
<keyword evidence="4" id="KW-0862">Zinc</keyword>
<comment type="caution">
    <text evidence="7">The sequence shown here is derived from an EMBL/GenBank/DDBJ whole genome shotgun (WGS) entry which is preliminary data.</text>
</comment>
<evidence type="ECO:0000256" key="3">
    <source>
        <dbReference type="ARBA" id="ARBA00023242"/>
    </source>
</evidence>
<dbReference type="InterPro" id="IPR043449">
    <property type="entry name" value="PHF20-like"/>
</dbReference>
<keyword evidence="4" id="KW-0479">Metal-binding</keyword>
<protein>
    <submittedName>
        <fullName evidence="7">TUDOR domain containing protein</fullName>
    </submittedName>
</protein>
<dbReference type="InterPro" id="IPR002999">
    <property type="entry name" value="Tudor"/>
</dbReference>
<feature type="compositionally biased region" description="Basic and acidic residues" evidence="5">
    <location>
        <begin position="205"/>
        <end position="214"/>
    </location>
</feature>
<dbReference type="SMART" id="SM00333">
    <property type="entry name" value="TUDOR"/>
    <property type="match status" value="1"/>
</dbReference>
<gene>
    <name evidence="7" type="ORF">BLA29_010651</name>
</gene>
<name>A0A1Y3AVS0_EURMA</name>
<evidence type="ECO:0000256" key="5">
    <source>
        <dbReference type="SAM" id="MobiDB-lite"/>
    </source>
</evidence>
<dbReference type="PROSITE" id="PS00028">
    <property type="entry name" value="ZINC_FINGER_C2H2_1"/>
    <property type="match status" value="1"/>
</dbReference>
<dbReference type="Gene3D" id="2.30.30.140">
    <property type="match status" value="1"/>
</dbReference>
<feature type="domain" description="C2H2-type" evidence="6">
    <location>
        <begin position="125"/>
        <end position="153"/>
    </location>
</feature>
<accession>A0A1Y3AVS0</accession>
<dbReference type="SUPFAM" id="SSF63748">
    <property type="entry name" value="Tudor/PWWP/MBT"/>
    <property type="match status" value="1"/>
</dbReference>
<evidence type="ECO:0000256" key="2">
    <source>
        <dbReference type="ARBA" id="ARBA00022737"/>
    </source>
</evidence>
<feature type="region of interest" description="Disordered" evidence="5">
    <location>
        <begin position="1"/>
        <end position="21"/>
    </location>
</feature>
<comment type="subcellular location">
    <subcellularLocation>
        <location evidence="1">Nucleus</location>
    </subcellularLocation>
</comment>
<reference evidence="7 8" key="1">
    <citation type="submission" date="2017-03" db="EMBL/GenBank/DDBJ databases">
        <title>Genome Survey of Euroglyphus maynei.</title>
        <authorList>
            <person name="Arlian L.G."/>
            <person name="Morgan M.S."/>
            <person name="Rider S.D."/>
        </authorList>
    </citation>
    <scope>NUCLEOTIDE SEQUENCE [LARGE SCALE GENOMIC DNA]</scope>
    <source>
        <strain evidence="7">Arlian Lab</strain>
        <tissue evidence="7">Whole body</tissue>
    </source>
</reference>
<dbReference type="PANTHER" id="PTHR15856">
    <property type="entry name" value="PHD FINGER PROTEIN 20-RELATED"/>
    <property type="match status" value="1"/>
</dbReference>
<dbReference type="OrthoDB" id="161570at2759"/>